<keyword evidence="2" id="KW-1185">Reference proteome</keyword>
<dbReference type="Proteomes" id="UP000036700">
    <property type="component" value="Chromosome"/>
</dbReference>
<sequence>MKTSRPAQHIGDDALLLTGQVMHERLRPTRNRFVYPVFCVRVNLDRLAGLSRWWFGVNRWRLLSLFVRDYGPRDGSDLATWMRAQLAEAGLPNDGPIWLQTFPRLFGYVFNPVSFWYCHDSAGQLRALLAEVNNTFGERHRYLLAAGDAAPIGPGTTLTCRKSFHVSPFCEVEGHYEFRLRESAATAFTGIDYFDRDGLLLRTSVGGRKQPFSRAQVLSAVLRQPLLTFGVVARIHRQALRLWLRKVPFHTKPAPPAVAQTIHVTESSSEKHPL</sequence>
<evidence type="ECO:0000313" key="1">
    <source>
        <dbReference type="EMBL" id="AKJ67279.1"/>
    </source>
</evidence>
<reference evidence="2" key="1">
    <citation type="submission" date="2015-06" db="EMBL/GenBank/DDBJ databases">
        <authorList>
            <person name="Lim Y.L."/>
            <person name="Ee R."/>
            <person name="Yong D."/>
            <person name="How K.Y."/>
            <person name="Yin W.F."/>
            <person name="Chan K.G."/>
        </authorList>
    </citation>
    <scope>NUCLEOTIDE SEQUENCE [LARGE SCALE GENOMIC DNA]</scope>
    <source>
        <strain evidence="2">DSM 25325</strain>
    </source>
</reference>
<name>A0A0G3EMP5_9BURK</name>
<gene>
    <name evidence="1" type="ORF">ABW99_02570</name>
</gene>
<dbReference type="KEGG" id="ptx:ABW99_02570"/>
<dbReference type="RefSeq" id="WP_047212815.1">
    <property type="nucleotide sequence ID" value="NZ_CP011568.3"/>
</dbReference>
<dbReference type="PANTHER" id="PTHR33973">
    <property type="entry name" value="OS07G0153300 PROTEIN"/>
    <property type="match status" value="1"/>
</dbReference>
<dbReference type="InterPro" id="IPR010775">
    <property type="entry name" value="DUF1365"/>
</dbReference>
<organism evidence="1 2">
    <name type="scientific">Pandoraea thiooxydans</name>
    <dbReference type="NCBI Taxonomy" id="445709"/>
    <lineage>
        <taxon>Bacteria</taxon>
        <taxon>Pseudomonadati</taxon>
        <taxon>Pseudomonadota</taxon>
        <taxon>Betaproteobacteria</taxon>
        <taxon>Burkholderiales</taxon>
        <taxon>Burkholderiaceae</taxon>
        <taxon>Pandoraea</taxon>
    </lineage>
</organism>
<proteinExistence type="predicted"/>
<dbReference type="EMBL" id="CP011568">
    <property type="protein sequence ID" value="AKJ67279.1"/>
    <property type="molecule type" value="Genomic_DNA"/>
</dbReference>
<dbReference type="PATRIC" id="fig|445709.3.peg.559"/>
<dbReference type="PANTHER" id="PTHR33973:SF4">
    <property type="entry name" value="OS07G0153300 PROTEIN"/>
    <property type="match status" value="1"/>
</dbReference>
<dbReference type="STRING" id="445709.ABW99_02570"/>
<accession>A0A0G3EMP5</accession>
<dbReference type="Pfam" id="PF07103">
    <property type="entry name" value="DUF1365"/>
    <property type="match status" value="1"/>
</dbReference>
<evidence type="ECO:0000313" key="2">
    <source>
        <dbReference type="Proteomes" id="UP000036700"/>
    </source>
</evidence>
<protein>
    <submittedName>
        <fullName evidence="1">Cyclopropane fatty acid synthase</fullName>
    </submittedName>
</protein>
<dbReference type="AlphaFoldDB" id="A0A0G3EMP5"/>